<evidence type="ECO:0000313" key="7">
    <source>
        <dbReference type="Proteomes" id="UP000316852"/>
    </source>
</evidence>
<feature type="transmembrane region" description="Helical" evidence="4">
    <location>
        <begin position="237"/>
        <end position="260"/>
    </location>
</feature>
<keyword evidence="4" id="KW-0472">Membrane</keyword>
<dbReference type="Proteomes" id="UP000316852">
    <property type="component" value="Unassembled WGS sequence"/>
</dbReference>
<organism evidence="6 7">
    <name type="scientific">Eiseniibacteriota bacterium</name>
    <dbReference type="NCBI Taxonomy" id="2212470"/>
    <lineage>
        <taxon>Bacteria</taxon>
        <taxon>Candidatus Eiseniibacteriota</taxon>
    </lineage>
</organism>
<evidence type="ECO:0000256" key="3">
    <source>
        <dbReference type="SAM" id="MobiDB-lite"/>
    </source>
</evidence>
<accession>A0A538T4Y1</accession>
<name>A0A538T4Y1_UNCEI</name>
<dbReference type="Pfam" id="PF13231">
    <property type="entry name" value="PMT_2"/>
    <property type="match status" value="1"/>
</dbReference>
<evidence type="ECO:0000313" key="6">
    <source>
        <dbReference type="EMBL" id="TMQ58695.1"/>
    </source>
</evidence>
<evidence type="ECO:0000259" key="5">
    <source>
        <dbReference type="Pfam" id="PF13231"/>
    </source>
</evidence>
<dbReference type="PANTHER" id="PTHR45586">
    <property type="entry name" value="TPR REPEAT-CONTAINING PROTEIN PA4667"/>
    <property type="match status" value="1"/>
</dbReference>
<dbReference type="Pfam" id="PF13181">
    <property type="entry name" value="TPR_8"/>
    <property type="match status" value="1"/>
</dbReference>
<feature type="transmembrane region" description="Helical" evidence="4">
    <location>
        <begin position="392"/>
        <end position="412"/>
    </location>
</feature>
<comment type="caution">
    <text evidence="6">The sequence shown here is derived from an EMBL/GenBank/DDBJ whole genome shotgun (WGS) entry which is preliminary data.</text>
</comment>
<feature type="region of interest" description="Disordered" evidence="3">
    <location>
        <begin position="1"/>
        <end position="30"/>
    </location>
</feature>
<sequence length="812" mass="89580">MANKRPTSKRPKHTPPSAKRAGDPQSRRRRRWPGAIRPDWVLLALLALSLAIRLWGIHDRLPDASLKINVLDDSVIEETDRTTMGRAWLMWRGGTKATDLNPHTGGWPSLSFYLTLGLQHLYKMYYSLTSADASAAHFQAHIAGAGAAPMFLFARVVGALIGTLTVFLTYRIGASTLGRSVGLLAGLFVATNTLHVLTSQHVSDPNLLALLFVLLATRPFVRVVAGGTMRDSILAGAMIGLAGACKYVPLVLALPFALAYRTGDSKNDSAGRGKGTALWRNRPLAAGMASILAAVFVASPFLFLDWKRTLIDIAGQRRALFSDWVGQTVFPISLPTYLAVTLPHAMGWPAYLLGLAGLVLLWRGGRLTRTLVWIPLMIVLANGMLKSPQDRYILVALPFLHLAAALAIVRGMEWARARIPSPAQAAPGQGRALSVRVPSALLVAAVLAWPLPELLATRHALALPDSRHLVRRWINQNIGTKEPMAVELYGPVFTPGERTMVIWPFFATQSQFARPAFHPEFLDGLEYHVASGEISRRFEAEPEKYPVENAYYRWLRERASVVWESDVKNASGPHIVVRRLPQAISTRAQRDSIFAAAMPKPTQVNRVELWCLDLSRLFATVGDYDRAEEWARRGLKVEVKPMEPPLRAALAIALWHKGLLDSAEAQIAIAIEGEPGSSTYRMYHGAILTKMSRFLDALVEYRTAYELSEGDPRIHVNIAQALDQLGRYEEAVQELLLIPAGHRDRALALRDAAILLLNHLNRPAEALDYLREAIRLDPNQEQADLLRQQIEALEATIKPRGNHAAAGGSRTP</sequence>
<protein>
    <submittedName>
        <fullName evidence="6">Tetratricopeptide repeat protein</fullName>
    </submittedName>
</protein>
<gene>
    <name evidence="6" type="ORF">E6K76_07275</name>
</gene>
<feature type="transmembrane region" description="Helical" evidence="4">
    <location>
        <begin position="40"/>
        <end position="57"/>
    </location>
</feature>
<dbReference type="PANTHER" id="PTHR45586:SF1">
    <property type="entry name" value="LIPOPOLYSACCHARIDE ASSEMBLY PROTEIN B"/>
    <property type="match status" value="1"/>
</dbReference>
<keyword evidence="1" id="KW-0677">Repeat</keyword>
<dbReference type="Pfam" id="PF13432">
    <property type="entry name" value="TPR_16"/>
    <property type="match status" value="1"/>
</dbReference>
<dbReference type="InterPro" id="IPR011990">
    <property type="entry name" value="TPR-like_helical_dom_sf"/>
</dbReference>
<dbReference type="InterPro" id="IPR019734">
    <property type="entry name" value="TPR_rpt"/>
</dbReference>
<dbReference type="AlphaFoldDB" id="A0A538T4Y1"/>
<reference evidence="6 7" key="1">
    <citation type="journal article" date="2019" name="Nat. Microbiol.">
        <title>Mediterranean grassland soil C-N compound turnover is dependent on rainfall and depth, and is mediated by genomically divergent microorganisms.</title>
        <authorList>
            <person name="Diamond S."/>
            <person name="Andeer P.F."/>
            <person name="Li Z."/>
            <person name="Crits-Christoph A."/>
            <person name="Burstein D."/>
            <person name="Anantharaman K."/>
            <person name="Lane K.R."/>
            <person name="Thomas B.C."/>
            <person name="Pan C."/>
            <person name="Northen T.R."/>
            <person name="Banfield J.F."/>
        </authorList>
    </citation>
    <scope>NUCLEOTIDE SEQUENCE [LARGE SCALE GENOMIC DNA]</scope>
    <source>
        <strain evidence="6">WS_6</strain>
    </source>
</reference>
<dbReference type="Gene3D" id="1.25.40.10">
    <property type="entry name" value="Tetratricopeptide repeat domain"/>
    <property type="match status" value="1"/>
</dbReference>
<dbReference type="InterPro" id="IPR038731">
    <property type="entry name" value="RgtA/B/C-like"/>
</dbReference>
<dbReference type="Pfam" id="PF14559">
    <property type="entry name" value="TPR_19"/>
    <property type="match status" value="1"/>
</dbReference>
<dbReference type="InterPro" id="IPR051012">
    <property type="entry name" value="CellSynth/LPSAsmb/PSIAsmb"/>
</dbReference>
<dbReference type="EMBL" id="VBOW01000031">
    <property type="protein sequence ID" value="TMQ58695.1"/>
    <property type="molecule type" value="Genomic_DNA"/>
</dbReference>
<feature type="domain" description="Glycosyltransferase RgtA/B/C/D-like" evidence="5">
    <location>
        <begin position="154"/>
        <end position="260"/>
    </location>
</feature>
<feature type="transmembrane region" description="Helical" evidence="4">
    <location>
        <begin position="284"/>
        <end position="304"/>
    </location>
</feature>
<feature type="compositionally biased region" description="Basic residues" evidence="3">
    <location>
        <begin position="1"/>
        <end position="13"/>
    </location>
</feature>
<evidence type="ECO:0000256" key="4">
    <source>
        <dbReference type="SAM" id="Phobius"/>
    </source>
</evidence>
<feature type="transmembrane region" description="Helical" evidence="4">
    <location>
        <begin position="207"/>
        <end position="225"/>
    </location>
</feature>
<proteinExistence type="predicted"/>
<feature type="transmembrane region" description="Helical" evidence="4">
    <location>
        <begin position="150"/>
        <end position="170"/>
    </location>
</feature>
<feature type="transmembrane region" description="Helical" evidence="4">
    <location>
        <begin position="177"/>
        <end position="195"/>
    </location>
</feature>
<feature type="transmembrane region" description="Helical" evidence="4">
    <location>
        <begin position="346"/>
        <end position="363"/>
    </location>
</feature>
<keyword evidence="4" id="KW-1133">Transmembrane helix</keyword>
<evidence type="ECO:0000256" key="2">
    <source>
        <dbReference type="ARBA" id="ARBA00022803"/>
    </source>
</evidence>
<keyword evidence="2" id="KW-0802">TPR repeat</keyword>
<keyword evidence="4" id="KW-0812">Transmembrane</keyword>
<evidence type="ECO:0000256" key="1">
    <source>
        <dbReference type="ARBA" id="ARBA00022737"/>
    </source>
</evidence>
<feature type="transmembrane region" description="Helical" evidence="4">
    <location>
        <begin position="324"/>
        <end position="340"/>
    </location>
</feature>
<dbReference type="SUPFAM" id="SSF48452">
    <property type="entry name" value="TPR-like"/>
    <property type="match status" value="1"/>
</dbReference>